<dbReference type="EMBL" id="UINC01057121">
    <property type="protein sequence ID" value="SVB77944.1"/>
    <property type="molecule type" value="Genomic_DNA"/>
</dbReference>
<keyword evidence="1" id="KW-1133">Transmembrane helix</keyword>
<protein>
    <submittedName>
        <fullName evidence="2">Uncharacterized protein</fullName>
    </submittedName>
</protein>
<name>A0A382GSX7_9ZZZZ</name>
<keyword evidence="1" id="KW-0472">Membrane</keyword>
<proteinExistence type="predicted"/>
<organism evidence="2">
    <name type="scientific">marine metagenome</name>
    <dbReference type="NCBI Taxonomy" id="408172"/>
    <lineage>
        <taxon>unclassified sequences</taxon>
        <taxon>metagenomes</taxon>
        <taxon>ecological metagenomes</taxon>
    </lineage>
</organism>
<reference evidence="2" key="1">
    <citation type="submission" date="2018-05" db="EMBL/GenBank/DDBJ databases">
        <authorList>
            <person name="Lanie J.A."/>
            <person name="Ng W.-L."/>
            <person name="Kazmierczak K.M."/>
            <person name="Andrzejewski T.M."/>
            <person name="Davidsen T.M."/>
            <person name="Wayne K.J."/>
            <person name="Tettelin H."/>
            <person name="Glass J.I."/>
            <person name="Rusch D."/>
            <person name="Podicherti R."/>
            <person name="Tsui H.-C.T."/>
            <person name="Winkler M.E."/>
        </authorList>
    </citation>
    <scope>NUCLEOTIDE SEQUENCE</scope>
</reference>
<sequence length="62" mass="6934">VTTSYAWGAVQDTQTDSTRSAVTEGMDFLSRGLLLDSLSWSKIGLTIITLFSVWLLRRVLQK</sequence>
<feature type="non-terminal residue" evidence="2">
    <location>
        <position position="1"/>
    </location>
</feature>
<evidence type="ECO:0000313" key="2">
    <source>
        <dbReference type="EMBL" id="SVB77944.1"/>
    </source>
</evidence>
<keyword evidence="1" id="KW-0812">Transmembrane</keyword>
<gene>
    <name evidence="2" type="ORF">METZ01_LOCUS230798</name>
</gene>
<evidence type="ECO:0000256" key="1">
    <source>
        <dbReference type="SAM" id="Phobius"/>
    </source>
</evidence>
<feature type="transmembrane region" description="Helical" evidence="1">
    <location>
        <begin position="38"/>
        <end position="56"/>
    </location>
</feature>
<accession>A0A382GSX7</accession>
<dbReference type="AlphaFoldDB" id="A0A382GSX7"/>
<feature type="non-terminal residue" evidence="2">
    <location>
        <position position="62"/>
    </location>
</feature>